<evidence type="ECO:0000313" key="2">
    <source>
        <dbReference type="EMBL" id="EME45814.1"/>
    </source>
</evidence>
<sequence>MPRDDSVSRGTEATTTERETWKRHVQFVVEKFHDDRERPCHLGEQPPSRTTGHSVNAAPALPFVMARQRPSDRADLFQEVRGSELRIARGKVVLSDIGMQYPSAPGTCEKTLWLQLEDDQNIPGARQIFAIIEVLKNCEVLPPARRVPLAESSGSVTQAAMSWKENRSAEFGRTGEAYVYSTNKQVWHATPYTQHILAGENYTVFQSYHSLPVGATVPTLRAGTYALDSKRVAWGISEWWRTKASRGSSITHAGPISRKWESEGKQRKYAARNFSS</sequence>
<feature type="region of interest" description="Disordered" evidence="1">
    <location>
        <begin position="36"/>
        <end position="55"/>
    </location>
</feature>
<evidence type="ECO:0000313" key="3">
    <source>
        <dbReference type="Proteomes" id="UP000016933"/>
    </source>
</evidence>
<keyword evidence="3" id="KW-1185">Reference proteome</keyword>
<dbReference type="Proteomes" id="UP000016933">
    <property type="component" value="Unassembled WGS sequence"/>
</dbReference>
<proteinExistence type="predicted"/>
<name>N1PTS8_DOTSN</name>
<dbReference type="EMBL" id="KB446538">
    <property type="protein sequence ID" value="EME45814.1"/>
    <property type="molecule type" value="Genomic_DNA"/>
</dbReference>
<evidence type="ECO:0000256" key="1">
    <source>
        <dbReference type="SAM" id="MobiDB-lite"/>
    </source>
</evidence>
<reference evidence="2 3" key="2">
    <citation type="journal article" date="2012" name="PLoS Pathog.">
        <title>Diverse lifestyles and strategies of plant pathogenesis encoded in the genomes of eighteen Dothideomycetes fungi.</title>
        <authorList>
            <person name="Ohm R.A."/>
            <person name="Feau N."/>
            <person name="Henrissat B."/>
            <person name="Schoch C.L."/>
            <person name="Horwitz B.A."/>
            <person name="Barry K.W."/>
            <person name="Condon B.J."/>
            <person name="Copeland A.C."/>
            <person name="Dhillon B."/>
            <person name="Glaser F."/>
            <person name="Hesse C.N."/>
            <person name="Kosti I."/>
            <person name="LaButti K."/>
            <person name="Lindquist E.A."/>
            <person name="Lucas S."/>
            <person name="Salamov A.A."/>
            <person name="Bradshaw R.E."/>
            <person name="Ciuffetti L."/>
            <person name="Hamelin R.C."/>
            <person name="Kema G.H.J."/>
            <person name="Lawrence C."/>
            <person name="Scott J.A."/>
            <person name="Spatafora J.W."/>
            <person name="Turgeon B.G."/>
            <person name="de Wit P.J.G.M."/>
            <person name="Zhong S."/>
            <person name="Goodwin S.B."/>
            <person name="Grigoriev I.V."/>
        </authorList>
    </citation>
    <scope>NUCLEOTIDE SEQUENCE [LARGE SCALE GENOMIC DNA]</scope>
    <source>
        <strain evidence="3">NZE10 / CBS 128990</strain>
    </source>
</reference>
<organism evidence="2 3">
    <name type="scientific">Dothistroma septosporum (strain NZE10 / CBS 128990)</name>
    <name type="common">Red band needle blight fungus</name>
    <name type="synonym">Mycosphaerella pini</name>
    <dbReference type="NCBI Taxonomy" id="675120"/>
    <lineage>
        <taxon>Eukaryota</taxon>
        <taxon>Fungi</taxon>
        <taxon>Dikarya</taxon>
        <taxon>Ascomycota</taxon>
        <taxon>Pezizomycotina</taxon>
        <taxon>Dothideomycetes</taxon>
        <taxon>Dothideomycetidae</taxon>
        <taxon>Mycosphaerellales</taxon>
        <taxon>Mycosphaerellaceae</taxon>
        <taxon>Dothistroma</taxon>
    </lineage>
</organism>
<protein>
    <submittedName>
        <fullName evidence="2">Uncharacterized protein</fullName>
    </submittedName>
</protein>
<dbReference type="AlphaFoldDB" id="N1PTS8"/>
<reference evidence="3" key="1">
    <citation type="journal article" date="2012" name="PLoS Genet.">
        <title>The genomes of the fungal plant pathogens Cladosporium fulvum and Dothistroma septosporum reveal adaptation to different hosts and lifestyles but also signatures of common ancestry.</title>
        <authorList>
            <person name="de Wit P.J.G.M."/>
            <person name="van der Burgt A."/>
            <person name="Oekmen B."/>
            <person name="Stergiopoulos I."/>
            <person name="Abd-Elsalam K.A."/>
            <person name="Aerts A.L."/>
            <person name="Bahkali A.H."/>
            <person name="Beenen H.G."/>
            <person name="Chettri P."/>
            <person name="Cox M.P."/>
            <person name="Datema E."/>
            <person name="de Vries R.P."/>
            <person name="Dhillon B."/>
            <person name="Ganley A.R."/>
            <person name="Griffiths S.A."/>
            <person name="Guo Y."/>
            <person name="Hamelin R.C."/>
            <person name="Henrissat B."/>
            <person name="Kabir M.S."/>
            <person name="Jashni M.K."/>
            <person name="Kema G."/>
            <person name="Klaubauf S."/>
            <person name="Lapidus A."/>
            <person name="Levasseur A."/>
            <person name="Lindquist E."/>
            <person name="Mehrabi R."/>
            <person name="Ohm R.A."/>
            <person name="Owen T.J."/>
            <person name="Salamov A."/>
            <person name="Schwelm A."/>
            <person name="Schijlen E."/>
            <person name="Sun H."/>
            <person name="van den Burg H.A."/>
            <person name="van Ham R.C.H.J."/>
            <person name="Zhang S."/>
            <person name="Goodwin S.B."/>
            <person name="Grigoriev I.V."/>
            <person name="Collemare J."/>
            <person name="Bradshaw R.E."/>
        </authorList>
    </citation>
    <scope>NUCLEOTIDE SEQUENCE [LARGE SCALE GENOMIC DNA]</scope>
    <source>
        <strain evidence="3">NZE10 / CBS 128990</strain>
    </source>
</reference>
<dbReference type="HOGENOM" id="CLU_1008400_0_0_1"/>
<gene>
    <name evidence="2" type="ORF">DOTSEDRAFT_34247</name>
</gene>
<accession>N1PTS8</accession>